<dbReference type="SUPFAM" id="SSF53383">
    <property type="entry name" value="PLP-dependent transferases"/>
    <property type="match status" value="1"/>
</dbReference>
<dbReference type="AlphaFoldDB" id="A0A3B4VKK7"/>
<dbReference type="InterPro" id="IPR004839">
    <property type="entry name" value="Aminotransferase_I/II_large"/>
</dbReference>
<reference evidence="11" key="2">
    <citation type="submission" date="2025-09" db="UniProtKB">
        <authorList>
            <consortium name="Ensembl"/>
        </authorList>
    </citation>
    <scope>IDENTIFICATION</scope>
</reference>
<dbReference type="Pfam" id="PF00155">
    <property type="entry name" value="Aminotran_1_2"/>
    <property type="match status" value="1"/>
</dbReference>
<dbReference type="GO" id="GO:0004021">
    <property type="term" value="F:L-alanine:2-oxoglutarate aminotransferase activity"/>
    <property type="evidence" value="ECO:0007669"/>
    <property type="project" value="UniProtKB-EC"/>
</dbReference>
<evidence type="ECO:0000256" key="3">
    <source>
        <dbReference type="ARBA" id="ARBA00022576"/>
    </source>
</evidence>
<evidence type="ECO:0000256" key="6">
    <source>
        <dbReference type="ARBA" id="ARBA00025708"/>
    </source>
</evidence>
<evidence type="ECO:0000256" key="7">
    <source>
        <dbReference type="ARBA" id="ARBA00025785"/>
    </source>
</evidence>
<dbReference type="Proteomes" id="UP000261420">
    <property type="component" value="Unplaced"/>
</dbReference>
<dbReference type="OMA" id="AFNSIDG"/>
<evidence type="ECO:0000313" key="11">
    <source>
        <dbReference type="Ensembl" id="ENSSDUP00000030300.1"/>
    </source>
</evidence>
<keyword evidence="3" id="KW-0032">Aminotransferase</keyword>
<accession>A0A3B4VKK7</accession>
<evidence type="ECO:0000259" key="10">
    <source>
        <dbReference type="Pfam" id="PF00155"/>
    </source>
</evidence>
<dbReference type="InterPro" id="IPR015421">
    <property type="entry name" value="PyrdxlP-dep_Trfase_major"/>
</dbReference>
<comment type="cofactor">
    <cofactor evidence="1">
        <name>pyridoxal 5'-phosphate</name>
        <dbReference type="ChEBI" id="CHEBI:597326"/>
    </cofactor>
</comment>
<comment type="pathway">
    <text evidence="6">Amino-acid degradation; L-alanine degradation via transaminase pathway; pyruvate from L-alanine: step 1/1.</text>
</comment>
<dbReference type="UniPathway" id="UPA00528">
    <property type="reaction ID" value="UER00586"/>
</dbReference>
<proteinExistence type="inferred from homology"/>
<keyword evidence="4" id="KW-0808">Transferase</keyword>
<comment type="similarity">
    <text evidence="7">Belongs to the class-I pyridoxal-phosphate-dependent aminotransferase family. Alanine aminotransferase subfamily.</text>
</comment>
<dbReference type="Gene3D" id="3.90.1150.10">
    <property type="entry name" value="Aspartate Aminotransferase, domain 1"/>
    <property type="match status" value="1"/>
</dbReference>
<dbReference type="Gene3D" id="3.40.640.10">
    <property type="entry name" value="Type I PLP-dependent aspartate aminotransferase-like (Major domain)"/>
    <property type="match status" value="1"/>
</dbReference>
<dbReference type="GO" id="GO:0042853">
    <property type="term" value="P:L-alanine catabolic process"/>
    <property type="evidence" value="ECO:0007669"/>
    <property type="project" value="UniProtKB-UniPathway"/>
</dbReference>
<evidence type="ECO:0000313" key="12">
    <source>
        <dbReference type="Proteomes" id="UP000261420"/>
    </source>
</evidence>
<dbReference type="Gene3D" id="1.10.287.1970">
    <property type="match status" value="1"/>
</dbReference>
<feature type="domain" description="Aminotransferase class I/classII large" evidence="10">
    <location>
        <begin position="97"/>
        <end position="481"/>
    </location>
</feature>
<evidence type="ECO:0000256" key="4">
    <source>
        <dbReference type="ARBA" id="ARBA00022679"/>
    </source>
</evidence>
<organism evidence="11 12">
    <name type="scientific">Seriola dumerili</name>
    <name type="common">Greater amberjack</name>
    <name type="synonym">Caranx dumerili</name>
    <dbReference type="NCBI Taxonomy" id="41447"/>
    <lineage>
        <taxon>Eukaryota</taxon>
        <taxon>Metazoa</taxon>
        <taxon>Chordata</taxon>
        <taxon>Craniata</taxon>
        <taxon>Vertebrata</taxon>
        <taxon>Euteleostomi</taxon>
        <taxon>Actinopterygii</taxon>
        <taxon>Neopterygii</taxon>
        <taxon>Teleostei</taxon>
        <taxon>Neoteleostei</taxon>
        <taxon>Acanthomorphata</taxon>
        <taxon>Carangaria</taxon>
        <taxon>Carangiformes</taxon>
        <taxon>Carangidae</taxon>
        <taxon>Seriola</taxon>
    </lineage>
</organism>
<dbReference type="InterPro" id="IPR015424">
    <property type="entry name" value="PyrdxlP-dep_Trfase"/>
</dbReference>
<dbReference type="GO" id="GO:0030170">
    <property type="term" value="F:pyridoxal phosphate binding"/>
    <property type="evidence" value="ECO:0007669"/>
    <property type="project" value="InterPro"/>
</dbReference>
<dbReference type="EC" id="2.6.1.2" evidence="8"/>
<protein>
    <recommendedName>
        <fullName evidence="8">alanine transaminase</fullName>
        <ecNumber evidence="8">2.6.1.2</ecNumber>
    </recommendedName>
</protein>
<keyword evidence="5" id="KW-0663">Pyridoxal phosphate</keyword>
<evidence type="ECO:0000256" key="9">
    <source>
        <dbReference type="ARBA" id="ARBA00047412"/>
    </source>
</evidence>
<dbReference type="InterPro" id="IPR045088">
    <property type="entry name" value="ALAT1/2-like"/>
</dbReference>
<dbReference type="InterPro" id="IPR015422">
    <property type="entry name" value="PyrdxlP-dep_Trfase_small"/>
</dbReference>
<dbReference type="GeneTree" id="ENSGT00940000155265"/>
<dbReference type="CDD" id="cd00609">
    <property type="entry name" value="AAT_like"/>
    <property type="match status" value="1"/>
</dbReference>
<comment type="subunit">
    <text evidence="2">Homodimer.</text>
</comment>
<evidence type="ECO:0000256" key="2">
    <source>
        <dbReference type="ARBA" id="ARBA00011738"/>
    </source>
</evidence>
<evidence type="ECO:0000256" key="5">
    <source>
        <dbReference type="ARBA" id="ARBA00022898"/>
    </source>
</evidence>
<comment type="catalytic activity">
    <reaction evidence="9">
        <text>L-alanine + 2-oxoglutarate = pyruvate + L-glutamate</text>
        <dbReference type="Rhea" id="RHEA:19453"/>
        <dbReference type="ChEBI" id="CHEBI:15361"/>
        <dbReference type="ChEBI" id="CHEBI:16810"/>
        <dbReference type="ChEBI" id="CHEBI:29985"/>
        <dbReference type="ChEBI" id="CHEBI:57972"/>
        <dbReference type="EC" id="2.6.1.2"/>
    </reaction>
</comment>
<name>A0A3B4VKK7_SERDU</name>
<dbReference type="FunFam" id="3.40.640.10:FF:000129">
    <property type="entry name" value="Alanine aminotransferase 2"/>
    <property type="match status" value="1"/>
</dbReference>
<sequence>MMTNNKHVLCVEQSEQTEMSSVLQVNPRVRAIRAPTRLQSVAARITQQIAQGANKPFKKVIDVSSDDPHRMGMAPISFVRQVLAVCLYPELLEEKTLPLDVRQRAKRLLGVCGGGSVGSYSTATSGLPLVKKSIADFITKRDNGVSSHPENIIISNGSQKTLSLVLHLMASGTGVTQTGVLTPVPSPHTLPMLIDLSGVKLVPYQLKEEAGWAVELEELQQALATARGDCEPRAIYISNPGNPTGHVQDRKTMERVIRFAAAEGLVLLAEEVNQDSVYGQGKEFISYKKVLFEMGKKYAEKVELISLHSISTAPMGECGLRGGYMEVLNIDPAVYKYLRNIQLTSSPPVISQLALEVMVNPPTPGDLSYKTYAQEILHTQTMLSQNAQRACEFLNGLPGINCEPAMAGVFLFPRLHLPLKLVEEAEMLGLEADVFYCQKLLEEEGVCLGAGCENGQDDQNHHIRLCVLAPPDTLEEVLARLRSFHLRLLYRFP</sequence>
<dbReference type="STRING" id="41447.ENSSDUP00000030300"/>
<dbReference type="PANTHER" id="PTHR11751:SF469">
    <property type="entry name" value="ALANINE TRANSAMINASE"/>
    <property type="match status" value="1"/>
</dbReference>
<evidence type="ECO:0000256" key="8">
    <source>
        <dbReference type="ARBA" id="ARBA00026106"/>
    </source>
</evidence>
<dbReference type="PANTHER" id="PTHR11751">
    <property type="entry name" value="ALANINE AMINOTRANSFERASE"/>
    <property type="match status" value="1"/>
</dbReference>
<dbReference type="Ensembl" id="ENSSDUT00000030824.1">
    <property type="protein sequence ID" value="ENSSDUP00000030300.1"/>
    <property type="gene ID" value="ENSSDUG00000021831.1"/>
</dbReference>
<evidence type="ECO:0000256" key="1">
    <source>
        <dbReference type="ARBA" id="ARBA00001933"/>
    </source>
</evidence>
<reference evidence="11" key="1">
    <citation type="submission" date="2025-08" db="UniProtKB">
        <authorList>
            <consortium name="Ensembl"/>
        </authorList>
    </citation>
    <scope>IDENTIFICATION</scope>
</reference>
<keyword evidence="12" id="KW-1185">Reference proteome</keyword>